<keyword evidence="3 10" id="KW-0812">Transmembrane</keyword>
<evidence type="ECO:0000259" key="11">
    <source>
        <dbReference type="Pfam" id="PF03908"/>
    </source>
</evidence>
<keyword evidence="4" id="KW-0256">Endoplasmic reticulum</keyword>
<dbReference type="CDD" id="cd15865">
    <property type="entry name" value="SNARE_SEC20"/>
    <property type="match status" value="1"/>
</dbReference>
<evidence type="ECO:0000256" key="4">
    <source>
        <dbReference type="ARBA" id="ARBA00022824"/>
    </source>
</evidence>
<gene>
    <name evidence="12" type="ORF">MELIAE_LOCUS6686</name>
</gene>
<sequence>MSSSQFILDTLRQDITETNLQLKALIQDITACAGPLAELHNLNSAGRSKISALRKSIDKFGDIAKENREQQLLKEVVLYREQLSSNMELFKKANIQSMLTIEKGIKDELMKPANEETALRQRQKRDKESMVKMSSNVTEQLLTISRQLAETTQRSADTLDTLVTSSDSVVGTQEELKVTSGVIGQSGQLLNKYGRRELTDKILTFLAFAFFIACVLYIVQKRLF</sequence>
<dbReference type="PANTHER" id="PTHR12825:SF0">
    <property type="entry name" value="VESICLE TRANSPORT PROTEIN SEC20"/>
    <property type="match status" value="1"/>
</dbReference>
<reference evidence="12" key="1">
    <citation type="submission" date="2021-12" db="EMBL/GenBank/DDBJ databases">
        <authorList>
            <person name="King R."/>
        </authorList>
    </citation>
    <scope>NUCLEOTIDE SEQUENCE</scope>
</reference>
<evidence type="ECO:0000256" key="6">
    <source>
        <dbReference type="ARBA" id="ARBA00022989"/>
    </source>
</evidence>
<evidence type="ECO:0000256" key="3">
    <source>
        <dbReference type="ARBA" id="ARBA00022692"/>
    </source>
</evidence>
<feature type="domain" description="Sec20 C-terminal" evidence="11">
    <location>
        <begin position="134"/>
        <end position="223"/>
    </location>
</feature>
<evidence type="ECO:0000313" key="12">
    <source>
        <dbReference type="EMBL" id="CAH0555279.1"/>
    </source>
</evidence>
<evidence type="ECO:0000256" key="7">
    <source>
        <dbReference type="ARBA" id="ARBA00023054"/>
    </source>
</evidence>
<evidence type="ECO:0000256" key="1">
    <source>
        <dbReference type="ARBA" id="ARBA00004163"/>
    </source>
</evidence>
<evidence type="ECO:0000313" key="13">
    <source>
        <dbReference type="Proteomes" id="UP001154078"/>
    </source>
</evidence>
<dbReference type="GO" id="GO:0005484">
    <property type="term" value="F:SNAP receptor activity"/>
    <property type="evidence" value="ECO:0007669"/>
    <property type="project" value="InterPro"/>
</dbReference>
<dbReference type="AlphaFoldDB" id="A0A9P0B496"/>
<keyword evidence="7" id="KW-0175">Coiled coil</keyword>
<evidence type="ECO:0000256" key="2">
    <source>
        <dbReference type="ARBA" id="ARBA00022448"/>
    </source>
</evidence>
<evidence type="ECO:0000256" key="9">
    <source>
        <dbReference type="ARBA" id="ARBA00037934"/>
    </source>
</evidence>
<keyword evidence="6 10" id="KW-1133">Transmembrane helix</keyword>
<feature type="transmembrane region" description="Helical" evidence="10">
    <location>
        <begin position="202"/>
        <end position="219"/>
    </location>
</feature>
<protein>
    <recommendedName>
        <fullName evidence="11">Sec20 C-terminal domain-containing protein</fullName>
    </recommendedName>
</protein>
<dbReference type="EMBL" id="OV121135">
    <property type="protein sequence ID" value="CAH0555279.1"/>
    <property type="molecule type" value="Genomic_DNA"/>
</dbReference>
<keyword evidence="5" id="KW-0931">ER-Golgi transport</keyword>
<dbReference type="GO" id="GO:0005789">
    <property type="term" value="C:endoplasmic reticulum membrane"/>
    <property type="evidence" value="ECO:0007669"/>
    <property type="project" value="UniProtKB-SubCell"/>
</dbReference>
<dbReference type="GO" id="GO:0031201">
    <property type="term" value="C:SNARE complex"/>
    <property type="evidence" value="ECO:0007669"/>
    <property type="project" value="TreeGrafter"/>
</dbReference>
<organism evidence="12 13">
    <name type="scientific">Brassicogethes aeneus</name>
    <name type="common">Rape pollen beetle</name>
    <name type="synonym">Meligethes aeneus</name>
    <dbReference type="NCBI Taxonomy" id="1431903"/>
    <lineage>
        <taxon>Eukaryota</taxon>
        <taxon>Metazoa</taxon>
        <taxon>Ecdysozoa</taxon>
        <taxon>Arthropoda</taxon>
        <taxon>Hexapoda</taxon>
        <taxon>Insecta</taxon>
        <taxon>Pterygota</taxon>
        <taxon>Neoptera</taxon>
        <taxon>Endopterygota</taxon>
        <taxon>Coleoptera</taxon>
        <taxon>Polyphaga</taxon>
        <taxon>Cucujiformia</taxon>
        <taxon>Nitidulidae</taxon>
        <taxon>Meligethinae</taxon>
        <taxon>Brassicogethes</taxon>
    </lineage>
</organism>
<dbReference type="OrthoDB" id="46868at2759"/>
<comment type="subcellular location">
    <subcellularLocation>
        <location evidence="1">Endoplasmic reticulum membrane</location>
        <topology evidence="1">Single-pass type IV membrane protein</topology>
    </subcellularLocation>
</comment>
<evidence type="ECO:0000256" key="5">
    <source>
        <dbReference type="ARBA" id="ARBA00022892"/>
    </source>
</evidence>
<name>A0A9P0B496_BRAAE</name>
<evidence type="ECO:0000256" key="10">
    <source>
        <dbReference type="SAM" id="Phobius"/>
    </source>
</evidence>
<dbReference type="InterPro" id="IPR005606">
    <property type="entry name" value="Sec20"/>
</dbReference>
<keyword evidence="8 10" id="KW-0472">Membrane</keyword>
<dbReference type="PANTHER" id="PTHR12825">
    <property type="entry name" value="BNIP1-RELATED"/>
    <property type="match status" value="1"/>
</dbReference>
<keyword evidence="2" id="KW-0813">Transport</keyword>
<dbReference type="Proteomes" id="UP001154078">
    <property type="component" value="Chromosome 4"/>
</dbReference>
<dbReference type="Pfam" id="PF03908">
    <property type="entry name" value="Sec20"/>
    <property type="match status" value="1"/>
</dbReference>
<dbReference type="InterPro" id="IPR056173">
    <property type="entry name" value="Sec20_C"/>
</dbReference>
<evidence type="ECO:0000256" key="8">
    <source>
        <dbReference type="ARBA" id="ARBA00023136"/>
    </source>
</evidence>
<keyword evidence="13" id="KW-1185">Reference proteome</keyword>
<accession>A0A9P0B496</accession>
<proteinExistence type="inferred from homology"/>
<comment type="similarity">
    <text evidence="9">Belongs to the SEC20 family.</text>
</comment>
<dbReference type="GO" id="GO:0006890">
    <property type="term" value="P:retrograde vesicle-mediated transport, Golgi to endoplasmic reticulum"/>
    <property type="evidence" value="ECO:0007669"/>
    <property type="project" value="InterPro"/>
</dbReference>